<accession>A0A0U2WSG8</accession>
<dbReference type="AlphaFoldDB" id="A0A0U2WSG8"/>
<organism evidence="1">
    <name type="scientific">Pseudoalteromonas translucida KMM 520</name>
    <dbReference type="NCBI Taxonomy" id="1315283"/>
    <lineage>
        <taxon>Bacteria</taxon>
        <taxon>Pseudomonadati</taxon>
        <taxon>Pseudomonadota</taxon>
        <taxon>Gammaproteobacteria</taxon>
        <taxon>Alteromonadales</taxon>
        <taxon>Pseudoalteromonadaceae</taxon>
        <taxon>Pseudoalteromonas</taxon>
    </lineage>
</organism>
<dbReference type="Proteomes" id="UP000065261">
    <property type="component" value="Chromosome II"/>
</dbReference>
<dbReference type="EMBL" id="CP011035">
    <property type="protein sequence ID" value="ALS34811.1"/>
    <property type="molecule type" value="Genomic_DNA"/>
</dbReference>
<name>A0A0U2WSG8_9GAMM</name>
<evidence type="ECO:0000313" key="2">
    <source>
        <dbReference type="Proteomes" id="UP000065261"/>
    </source>
</evidence>
<proteinExistence type="predicted"/>
<dbReference type="KEGG" id="ptn:PTRA_b0306"/>
<protein>
    <submittedName>
        <fullName evidence="1">Uncharacterized protein</fullName>
    </submittedName>
</protein>
<evidence type="ECO:0000313" key="1">
    <source>
        <dbReference type="EMBL" id="ALS34811.1"/>
    </source>
</evidence>
<sequence length="37" mass="4300">MVTTGEVNELKNNITLTVYCMQYVIVKNMVLVCLRCY</sequence>
<dbReference type="PATRIC" id="fig|1315283.4.peg.3400"/>
<reference evidence="1 2" key="1">
    <citation type="submission" date="2015-03" db="EMBL/GenBank/DDBJ databases">
        <authorList>
            <person name="Murphy D."/>
        </authorList>
    </citation>
    <scope>NUCLEOTIDE SEQUENCE [LARGE SCALE GENOMIC DNA]</scope>
    <source>
        <strain evidence="1 2">KMM 520</strain>
    </source>
</reference>
<gene>
    <name evidence="1" type="ORF">PTRA_b0306</name>
</gene>